<keyword evidence="1" id="KW-0812">Transmembrane</keyword>
<keyword evidence="1" id="KW-1133">Transmembrane helix</keyword>
<reference evidence="2 3" key="1">
    <citation type="submission" date="2019-04" db="EMBL/GenBank/DDBJ databases">
        <title>Annotation for the trematode Fasciola gigantica.</title>
        <authorList>
            <person name="Choi Y.-J."/>
        </authorList>
    </citation>
    <scope>NUCLEOTIDE SEQUENCE [LARGE SCALE GENOMIC DNA]</scope>
    <source>
        <strain evidence="2">Uganda_cow_1</strain>
    </source>
</reference>
<evidence type="ECO:0000256" key="1">
    <source>
        <dbReference type="SAM" id="Phobius"/>
    </source>
</evidence>
<evidence type="ECO:0008006" key="4">
    <source>
        <dbReference type="Google" id="ProtNLM"/>
    </source>
</evidence>
<dbReference type="AlphaFoldDB" id="A0A504YF49"/>
<name>A0A504YF49_FASGI</name>
<comment type="caution">
    <text evidence="2">The sequence shown here is derived from an EMBL/GenBank/DDBJ whole genome shotgun (WGS) entry which is preliminary data.</text>
</comment>
<keyword evidence="1" id="KW-0472">Membrane</keyword>
<dbReference type="OrthoDB" id="4062651at2759"/>
<gene>
    <name evidence="2" type="ORF">FGIG_08284</name>
</gene>
<feature type="transmembrane region" description="Helical" evidence="1">
    <location>
        <begin position="284"/>
        <end position="305"/>
    </location>
</feature>
<evidence type="ECO:0000313" key="2">
    <source>
        <dbReference type="EMBL" id="TPP60352.1"/>
    </source>
</evidence>
<protein>
    <recommendedName>
        <fullName evidence="4">Protein kinase domain-containing protein</fullName>
    </recommendedName>
</protein>
<dbReference type="Gene3D" id="1.10.510.10">
    <property type="entry name" value="Transferase(Phosphotransferase) domain 1"/>
    <property type="match status" value="1"/>
</dbReference>
<keyword evidence="3" id="KW-1185">Reference proteome</keyword>
<dbReference type="SUPFAM" id="SSF56112">
    <property type="entry name" value="Protein kinase-like (PK-like)"/>
    <property type="match status" value="1"/>
</dbReference>
<sequence length="316" mass="36474">MLLRFGVASSIRLSRDTIEEHQNIFKPEALQSLYWMSTEVLYRYSQSHCRFPFQIFSQDEITQSALTEIQVLLRFRDPGLPILLGYTYAEDPDNPGTIRLELFTQWHEMRSIASWIQSTQPVEWNINARIQVLYKLAKTLDFLLTNQSAYVFHQNLCTRTVVLQSQCHPILVDFTKALIINKETDKTVSIQEANQSGAILRSQRKDVVGFAKVCLEVWSHQLWEDTQNNDDLTDMNKEEKLTLIKQILDDKEASTDHSKSNCSKECSVHDRMGQLISLLLCEDVYSEIGLMTKVILLLFVILLGFNENVLFSLTNC</sequence>
<organism evidence="2 3">
    <name type="scientific">Fasciola gigantica</name>
    <name type="common">Giant liver fluke</name>
    <dbReference type="NCBI Taxonomy" id="46835"/>
    <lineage>
        <taxon>Eukaryota</taxon>
        <taxon>Metazoa</taxon>
        <taxon>Spiralia</taxon>
        <taxon>Lophotrochozoa</taxon>
        <taxon>Platyhelminthes</taxon>
        <taxon>Trematoda</taxon>
        <taxon>Digenea</taxon>
        <taxon>Plagiorchiida</taxon>
        <taxon>Echinostomata</taxon>
        <taxon>Echinostomatoidea</taxon>
        <taxon>Fasciolidae</taxon>
        <taxon>Fasciola</taxon>
    </lineage>
</organism>
<evidence type="ECO:0000313" key="3">
    <source>
        <dbReference type="Proteomes" id="UP000316759"/>
    </source>
</evidence>
<proteinExistence type="predicted"/>
<accession>A0A504YF49</accession>
<dbReference type="EMBL" id="SUNJ01009519">
    <property type="protein sequence ID" value="TPP60352.1"/>
    <property type="molecule type" value="Genomic_DNA"/>
</dbReference>
<dbReference type="Proteomes" id="UP000316759">
    <property type="component" value="Unassembled WGS sequence"/>
</dbReference>
<dbReference type="InterPro" id="IPR011009">
    <property type="entry name" value="Kinase-like_dom_sf"/>
</dbReference>